<gene>
    <name evidence="1" type="ORF">H5410_036306</name>
</gene>
<dbReference type="Proteomes" id="UP000824120">
    <property type="component" value="Chromosome 7"/>
</dbReference>
<sequence length="68" mass="8015">MCCEGSRGEVSRDHRCTRRSTLWSASSLFSICLQHLRIPDHWAIKYCFAKLFGETPNAPFHRQLDHFY</sequence>
<evidence type="ECO:0000313" key="2">
    <source>
        <dbReference type="Proteomes" id="UP000824120"/>
    </source>
</evidence>
<reference evidence="1 2" key="1">
    <citation type="submission" date="2020-09" db="EMBL/GenBank/DDBJ databases">
        <title>De no assembly of potato wild relative species, Solanum commersonii.</title>
        <authorList>
            <person name="Cho K."/>
        </authorList>
    </citation>
    <scope>NUCLEOTIDE SEQUENCE [LARGE SCALE GENOMIC DNA]</scope>
    <source>
        <strain evidence="1">LZ3.2</strain>
        <tissue evidence="1">Leaf</tissue>
    </source>
</reference>
<name>A0A9J5Y4Z2_SOLCO</name>
<dbReference type="EMBL" id="JACXVP010000007">
    <property type="protein sequence ID" value="KAG5595074.1"/>
    <property type="molecule type" value="Genomic_DNA"/>
</dbReference>
<evidence type="ECO:0000313" key="1">
    <source>
        <dbReference type="EMBL" id="KAG5595074.1"/>
    </source>
</evidence>
<organism evidence="1 2">
    <name type="scientific">Solanum commersonii</name>
    <name type="common">Commerson's wild potato</name>
    <name type="synonym">Commerson's nightshade</name>
    <dbReference type="NCBI Taxonomy" id="4109"/>
    <lineage>
        <taxon>Eukaryota</taxon>
        <taxon>Viridiplantae</taxon>
        <taxon>Streptophyta</taxon>
        <taxon>Embryophyta</taxon>
        <taxon>Tracheophyta</taxon>
        <taxon>Spermatophyta</taxon>
        <taxon>Magnoliopsida</taxon>
        <taxon>eudicotyledons</taxon>
        <taxon>Gunneridae</taxon>
        <taxon>Pentapetalae</taxon>
        <taxon>asterids</taxon>
        <taxon>lamiids</taxon>
        <taxon>Solanales</taxon>
        <taxon>Solanaceae</taxon>
        <taxon>Solanoideae</taxon>
        <taxon>Solaneae</taxon>
        <taxon>Solanum</taxon>
    </lineage>
</organism>
<protein>
    <submittedName>
        <fullName evidence="1">Uncharacterized protein</fullName>
    </submittedName>
</protein>
<comment type="caution">
    <text evidence="1">The sequence shown here is derived from an EMBL/GenBank/DDBJ whole genome shotgun (WGS) entry which is preliminary data.</text>
</comment>
<keyword evidence="2" id="KW-1185">Reference proteome</keyword>
<proteinExistence type="predicted"/>
<dbReference type="AlphaFoldDB" id="A0A9J5Y4Z2"/>
<accession>A0A9J5Y4Z2</accession>